<sequence length="63" mass="6954">MFSAVSHSPDLPDRYVCERCHAVYAGTVVRDDDDTRHFEAPSECAACGSTAFVAFEQYVHADV</sequence>
<dbReference type="AlphaFoldDB" id="A0A1I6G4Q3"/>
<proteinExistence type="predicted"/>
<organism evidence="1 2">
    <name type="scientific">Halogeometricum limi</name>
    <dbReference type="NCBI Taxonomy" id="555875"/>
    <lineage>
        <taxon>Archaea</taxon>
        <taxon>Methanobacteriati</taxon>
        <taxon>Methanobacteriota</taxon>
        <taxon>Stenosarchaea group</taxon>
        <taxon>Halobacteria</taxon>
        <taxon>Halobacteriales</taxon>
        <taxon>Haloferacaceae</taxon>
        <taxon>Halogeometricum</taxon>
    </lineage>
</organism>
<name>A0A1I6G4Q3_9EURY</name>
<gene>
    <name evidence="1" type="ORF">SAMN04488124_0867</name>
</gene>
<dbReference type="EMBL" id="FOYS01000001">
    <property type="protein sequence ID" value="SFR37166.1"/>
    <property type="molecule type" value="Genomic_DNA"/>
</dbReference>
<evidence type="ECO:0000313" key="2">
    <source>
        <dbReference type="Proteomes" id="UP000243250"/>
    </source>
</evidence>
<reference evidence="2" key="1">
    <citation type="submission" date="2016-10" db="EMBL/GenBank/DDBJ databases">
        <authorList>
            <person name="Varghese N."/>
            <person name="Submissions S."/>
        </authorList>
    </citation>
    <scope>NUCLEOTIDE SEQUENCE [LARGE SCALE GENOMIC DNA]</scope>
    <source>
        <strain evidence="2">CGMCC 1.8711</strain>
    </source>
</reference>
<keyword evidence="2" id="KW-1185">Reference proteome</keyword>
<evidence type="ECO:0000313" key="1">
    <source>
        <dbReference type="EMBL" id="SFR37166.1"/>
    </source>
</evidence>
<dbReference type="Proteomes" id="UP000243250">
    <property type="component" value="Unassembled WGS sequence"/>
</dbReference>
<accession>A0A1I6G4Q3</accession>
<dbReference type="STRING" id="555875.SAMN04488124_0867"/>
<evidence type="ECO:0008006" key="3">
    <source>
        <dbReference type="Google" id="ProtNLM"/>
    </source>
</evidence>
<protein>
    <recommendedName>
        <fullName evidence="3">Small CPxCG-related zinc finger protein</fullName>
    </recommendedName>
</protein>